<evidence type="ECO:0000313" key="1">
    <source>
        <dbReference type="EMBL" id="KAG0409997.1"/>
    </source>
</evidence>
<gene>
    <name evidence="1" type="ORF">HPB47_012882</name>
</gene>
<protein>
    <submittedName>
        <fullName evidence="1">Uncharacterized protein</fullName>
    </submittedName>
</protein>
<keyword evidence="2" id="KW-1185">Reference proteome</keyword>
<evidence type="ECO:0000313" key="2">
    <source>
        <dbReference type="Proteomes" id="UP000805193"/>
    </source>
</evidence>
<comment type="caution">
    <text evidence="1">The sequence shown here is derived from an EMBL/GenBank/DDBJ whole genome shotgun (WGS) entry which is preliminary data.</text>
</comment>
<organism evidence="1 2">
    <name type="scientific">Ixodes persulcatus</name>
    <name type="common">Taiga tick</name>
    <dbReference type="NCBI Taxonomy" id="34615"/>
    <lineage>
        <taxon>Eukaryota</taxon>
        <taxon>Metazoa</taxon>
        <taxon>Ecdysozoa</taxon>
        <taxon>Arthropoda</taxon>
        <taxon>Chelicerata</taxon>
        <taxon>Arachnida</taxon>
        <taxon>Acari</taxon>
        <taxon>Parasitiformes</taxon>
        <taxon>Ixodida</taxon>
        <taxon>Ixodoidea</taxon>
        <taxon>Ixodidae</taxon>
        <taxon>Ixodinae</taxon>
        <taxon>Ixodes</taxon>
    </lineage>
</organism>
<accession>A0AC60NS99</accession>
<dbReference type="EMBL" id="JABSTQ010011567">
    <property type="protein sequence ID" value="KAG0409997.1"/>
    <property type="molecule type" value="Genomic_DNA"/>
</dbReference>
<name>A0AC60NS99_IXOPE</name>
<dbReference type="Proteomes" id="UP000805193">
    <property type="component" value="Unassembled WGS sequence"/>
</dbReference>
<proteinExistence type="predicted"/>
<sequence>MRALRRAADSTNGPDGYPGRRRPHDAVWTTAGTLSSFGAADFPPASLMTVPRSRNPPPAMNTISYPPRAPGPTRAPRDPFPPTNLRCPRRPQEYTSLRSTENSVGPDSCIFMGLGLLLGQRKTPPPPQSTRTHYRSTDAGRTLGALPAFLAWRWPVLERPPFAFHGRLQRLMLLLLPLHASSTSVASRRQEPSDVLGQ</sequence>
<reference evidence="1 2" key="1">
    <citation type="journal article" date="2020" name="Cell">
        <title>Large-Scale Comparative Analyses of Tick Genomes Elucidate Their Genetic Diversity and Vector Capacities.</title>
        <authorList>
            <consortium name="Tick Genome and Microbiome Consortium (TIGMIC)"/>
            <person name="Jia N."/>
            <person name="Wang J."/>
            <person name="Shi W."/>
            <person name="Du L."/>
            <person name="Sun Y."/>
            <person name="Zhan W."/>
            <person name="Jiang J.F."/>
            <person name="Wang Q."/>
            <person name="Zhang B."/>
            <person name="Ji P."/>
            <person name="Bell-Sakyi L."/>
            <person name="Cui X.M."/>
            <person name="Yuan T.T."/>
            <person name="Jiang B.G."/>
            <person name="Yang W.F."/>
            <person name="Lam T.T."/>
            <person name="Chang Q.C."/>
            <person name="Ding S.J."/>
            <person name="Wang X.J."/>
            <person name="Zhu J.G."/>
            <person name="Ruan X.D."/>
            <person name="Zhao L."/>
            <person name="Wei J.T."/>
            <person name="Ye R.Z."/>
            <person name="Que T.C."/>
            <person name="Du C.H."/>
            <person name="Zhou Y.H."/>
            <person name="Cheng J.X."/>
            <person name="Dai P.F."/>
            <person name="Guo W.B."/>
            <person name="Han X.H."/>
            <person name="Huang E.J."/>
            <person name="Li L.F."/>
            <person name="Wei W."/>
            <person name="Gao Y.C."/>
            <person name="Liu J.Z."/>
            <person name="Shao H.Z."/>
            <person name="Wang X."/>
            <person name="Wang C.C."/>
            <person name="Yang T.C."/>
            <person name="Huo Q.B."/>
            <person name="Li W."/>
            <person name="Chen H.Y."/>
            <person name="Chen S.E."/>
            <person name="Zhou L.G."/>
            <person name="Ni X.B."/>
            <person name="Tian J.H."/>
            <person name="Sheng Y."/>
            <person name="Liu T."/>
            <person name="Pan Y.S."/>
            <person name="Xia L.Y."/>
            <person name="Li J."/>
            <person name="Zhao F."/>
            <person name="Cao W.C."/>
        </authorList>
    </citation>
    <scope>NUCLEOTIDE SEQUENCE [LARGE SCALE GENOMIC DNA]</scope>
    <source>
        <strain evidence="1">Iper-2018</strain>
    </source>
</reference>